<reference evidence="1" key="1">
    <citation type="submission" date="2014-09" db="EMBL/GenBank/DDBJ databases">
        <authorList>
            <person name="Magalhaes I.L.F."/>
            <person name="Oliveira U."/>
            <person name="Santos F.R."/>
            <person name="Vidigal T.H.D.A."/>
            <person name="Brescovit A.D."/>
            <person name="Santos A.J."/>
        </authorList>
    </citation>
    <scope>NUCLEOTIDE SEQUENCE</scope>
    <source>
        <tissue evidence="1">Shoot tissue taken approximately 20 cm above the soil surface</tissue>
    </source>
</reference>
<protein>
    <submittedName>
        <fullName evidence="1">Uncharacterized protein</fullName>
    </submittedName>
</protein>
<dbReference type="AlphaFoldDB" id="A0A0A9GQT7"/>
<reference evidence="1" key="2">
    <citation type="journal article" date="2015" name="Data Brief">
        <title>Shoot transcriptome of the giant reed, Arundo donax.</title>
        <authorList>
            <person name="Barrero R.A."/>
            <person name="Guerrero F.D."/>
            <person name="Moolhuijzen P."/>
            <person name="Goolsby J.A."/>
            <person name="Tidwell J."/>
            <person name="Bellgard S.E."/>
            <person name="Bellgard M.I."/>
        </authorList>
    </citation>
    <scope>NUCLEOTIDE SEQUENCE</scope>
    <source>
        <tissue evidence="1">Shoot tissue taken approximately 20 cm above the soil surface</tissue>
    </source>
</reference>
<accession>A0A0A9GQT7</accession>
<proteinExistence type="predicted"/>
<organism evidence="1">
    <name type="scientific">Arundo donax</name>
    <name type="common">Giant reed</name>
    <name type="synonym">Donax arundinaceus</name>
    <dbReference type="NCBI Taxonomy" id="35708"/>
    <lineage>
        <taxon>Eukaryota</taxon>
        <taxon>Viridiplantae</taxon>
        <taxon>Streptophyta</taxon>
        <taxon>Embryophyta</taxon>
        <taxon>Tracheophyta</taxon>
        <taxon>Spermatophyta</taxon>
        <taxon>Magnoliopsida</taxon>
        <taxon>Liliopsida</taxon>
        <taxon>Poales</taxon>
        <taxon>Poaceae</taxon>
        <taxon>PACMAD clade</taxon>
        <taxon>Arundinoideae</taxon>
        <taxon>Arundineae</taxon>
        <taxon>Arundo</taxon>
    </lineage>
</organism>
<evidence type="ECO:0000313" key="1">
    <source>
        <dbReference type="EMBL" id="JAE24921.1"/>
    </source>
</evidence>
<sequence length="37" mass="4012">MASRTRSSDVTVISPCCKITTSMTNAKINSSLIFFSI</sequence>
<name>A0A0A9GQT7_ARUDO</name>
<dbReference type="EMBL" id="GBRH01172975">
    <property type="protein sequence ID" value="JAE24921.1"/>
    <property type="molecule type" value="Transcribed_RNA"/>
</dbReference>